<comment type="similarity">
    <text evidence="10">Belongs to the glycosyltransferase 14 family.</text>
</comment>
<evidence type="ECO:0000256" key="6">
    <source>
        <dbReference type="ARBA" id="ARBA00022968"/>
    </source>
</evidence>
<proteinExistence type="inferred from homology"/>
<keyword evidence="6" id="KW-0735">Signal-anchor</keyword>
<keyword evidence="8" id="KW-0472">Membrane</keyword>
<evidence type="ECO:0000256" key="7">
    <source>
        <dbReference type="ARBA" id="ARBA00022989"/>
    </source>
</evidence>
<evidence type="ECO:0000313" key="11">
    <source>
        <dbReference type="EMBL" id="THD27050.1"/>
    </source>
</evidence>
<evidence type="ECO:0000256" key="5">
    <source>
        <dbReference type="ARBA" id="ARBA00022692"/>
    </source>
</evidence>
<accession>A0A2H1CR03</accession>
<dbReference type="PANTHER" id="PTHR19297">
    <property type="entry name" value="GLYCOSYLTRANSFERASE 14 FAMILY MEMBER"/>
    <property type="match status" value="1"/>
</dbReference>
<gene>
    <name evidence="11" type="ORF">D915_001967</name>
</gene>
<dbReference type="EMBL" id="JXXN02000542">
    <property type="protein sequence ID" value="THD27050.1"/>
    <property type="molecule type" value="Genomic_DNA"/>
</dbReference>
<evidence type="ECO:0000256" key="1">
    <source>
        <dbReference type="ARBA" id="ARBA00004606"/>
    </source>
</evidence>
<keyword evidence="12" id="KW-1185">Reference proteome</keyword>
<reference evidence="11" key="1">
    <citation type="submission" date="2019-03" db="EMBL/GenBank/DDBJ databases">
        <title>Improved annotation for the trematode Fasciola hepatica.</title>
        <authorList>
            <person name="Choi Y.-J."/>
            <person name="Martin J."/>
            <person name="Mitreva M."/>
        </authorList>
    </citation>
    <scope>NUCLEOTIDE SEQUENCE [LARGE SCALE GENOMIC DNA]</scope>
</reference>
<comment type="caution">
    <text evidence="11">The sequence shown here is derived from an EMBL/GenBank/DDBJ whole genome shotgun (WGS) entry which is preliminary data.</text>
</comment>
<comment type="subcellular location">
    <subcellularLocation>
        <location evidence="1">Membrane</location>
        <topology evidence="1">Single-pass type II membrane protein</topology>
    </subcellularLocation>
</comment>
<evidence type="ECO:0000313" key="12">
    <source>
        <dbReference type="Proteomes" id="UP000230066"/>
    </source>
</evidence>
<name>A0A2H1CR03_FASHE</name>
<keyword evidence="9" id="KW-0325">Glycoprotein</keyword>
<organism evidence="11 12">
    <name type="scientific">Fasciola hepatica</name>
    <name type="common">Liver fluke</name>
    <dbReference type="NCBI Taxonomy" id="6192"/>
    <lineage>
        <taxon>Eukaryota</taxon>
        <taxon>Metazoa</taxon>
        <taxon>Spiralia</taxon>
        <taxon>Lophotrochozoa</taxon>
        <taxon>Platyhelminthes</taxon>
        <taxon>Trematoda</taxon>
        <taxon>Digenea</taxon>
        <taxon>Plagiorchiida</taxon>
        <taxon>Echinostomata</taxon>
        <taxon>Echinostomatoidea</taxon>
        <taxon>Fasciolidae</taxon>
        <taxon>Fasciola</taxon>
    </lineage>
</organism>
<comment type="pathway">
    <text evidence="2">Protein modification; protein glycosylation.</text>
</comment>
<dbReference type="InterPro" id="IPR003406">
    <property type="entry name" value="Glyco_trans_14"/>
</dbReference>
<evidence type="ECO:0000256" key="9">
    <source>
        <dbReference type="ARBA" id="ARBA00023180"/>
    </source>
</evidence>
<dbReference type="GO" id="GO:0008375">
    <property type="term" value="F:acetylglucosaminyltransferase activity"/>
    <property type="evidence" value="ECO:0007669"/>
    <property type="project" value="TreeGrafter"/>
</dbReference>
<evidence type="ECO:0000256" key="10">
    <source>
        <dbReference type="ARBA" id="ARBA00038150"/>
    </source>
</evidence>
<dbReference type="AlphaFoldDB" id="A0A2H1CR03"/>
<keyword evidence="7" id="KW-1133">Transmembrane helix</keyword>
<evidence type="ECO:0000256" key="8">
    <source>
        <dbReference type="ARBA" id="ARBA00023136"/>
    </source>
</evidence>
<dbReference type="GO" id="GO:0016020">
    <property type="term" value="C:membrane"/>
    <property type="evidence" value="ECO:0007669"/>
    <property type="project" value="UniProtKB-SubCell"/>
</dbReference>
<evidence type="ECO:0000256" key="3">
    <source>
        <dbReference type="ARBA" id="ARBA00022676"/>
    </source>
</evidence>
<evidence type="ECO:0000256" key="2">
    <source>
        <dbReference type="ARBA" id="ARBA00004922"/>
    </source>
</evidence>
<evidence type="ECO:0000256" key="4">
    <source>
        <dbReference type="ARBA" id="ARBA00022679"/>
    </source>
</evidence>
<dbReference type="Proteomes" id="UP000230066">
    <property type="component" value="Unassembled WGS sequence"/>
</dbReference>
<keyword evidence="3" id="KW-0328">Glycosyltransferase</keyword>
<keyword evidence="5" id="KW-0812">Transmembrane</keyword>
<protein>
    <submittedName>
        <fullName evidence="11">Glycosyltransferase 14 family member</fullName>
    </submittedName>
</protein>
<keyword evidence="4" id="KW-0808">Transferase</keyword>
<sequence length="440" mass="51813">MVAVFWYNTNSLVLRHTIFYAFIIFLLYMIAFYVPLRRIHKPKNELADYQVLTDTGTLWLPKSLTQTEVICPILISPKLNEQFADTLTKITRTDQTNINPNQIDDCPQFKQIHGDQPSVSDEELQFPLAFSFNVHKQFTQFARLFRAVFRHHNAYCIHVDYKADREFRKQVMRLVNCFGPNVYVIPRERSISVKWGDLSTLEAWIRCAEFLLNQSSVRWKYLLNGSGQEFPLRTNWELVRALKAINGSNIVESNGPNTDVDWVPNKSFSFNFTWFNGSFYTALRKEMIQFALRNKYATEILTALRREDHRPKFQHELFFSTLNYNSQFNAPGACAEVHRQTQSDPLSTFVARYAVWLPQPCLSERSQRNVCIMGVRNIPTLTNRYEFFVNKFIYDFQPLAYDCLEWWLFRKIQYERNSGHTASSFDPSFYANLYCSKNHL</sequence>
<dbReference type="PANTHER" id="PTHR19297:SF185">
    <property type="entry name" value="BETA-1,3-GALACTOSYL-O-GLYCOSYL-GLYCOPROTEIN BETA-1,6-N-ACETYLGLUCOSAMINYLTRANSFERASE 3"/>
    <property type="match status" value="1"/>
</dbReference>
<dbReference type="Pfam" id="PF02485">
    <property type="entry name" value="Branch"/>
    <property type="match status" value="1"/>
</dbReference>